<feature type="signal peptide" evidence="3">
    <location>
        <begin position="1"/>
        <end position="19"/>
    </location>
</feature>
<feature type="region of interest" description="Disordered" evidence="1">
    <location>
        <begin position="318"/>
        <end position="341"/>
    </location>
</feature>
<proteinExistence type="predicted"/>
<keyword evidence="2" id="KW-0812">Transmembrane</keyword>
<feature type="chain" id="PRO_5003979094" evidence="3">
    <location>
        <begin position="20"/>
        <end position="378"/>
    </location>
</feature>
<keyword evidence="3" id="KW-0732">Signal</keyword>
<dbReference type="InParanoid" id="L7JSB1"/>
<feature type="transmembrane region" description="Helical" evidence="2">
    <location>
        <begin position="352"/>
        <end position="374"/>
    </location>
</feature>
<dbReference type="VEuPathDB" id="MicrosporidiaDB:THOM_2757"/>
<keyword evidence="2" id="KW-1133">Transmembrane helix</keyword>
<gene>
    <name evidence="4" type="ORF">THOM_2757</name>
</gene>
<protein>
    <submittedName>
        <fullName evidence="4">Uncharacterized protein</fullName>
    </submittedName>
</protein>
<evidence type="ECO:0000256" key="1">
    <source>
        <dbReference type="SAM" id="MobiDB-lite"/>
    </source>
</evidence>
<accession>L7JSB1</accession>
<evidence type="ECO:0000256" key="2">
    <source>
        <dbReference type="SAM" id="Phobius"/>
    </source>
</evidence>
<organism evidence="4 5">
    <name type="scientific">Trachipleistophora hominis</name>
    <name type="common">Microsporidian parasite</name>
    <dbReference type="NCBI Taxonomy" id="72359"/>
    <lineage>
        <taxon>Eukaryota</taxon>
        <taxon>Fungi</taxon>
        <taxon>Fungi incertae sedis</taxon>
        <taxon>Microsporidia</taxon>
        <taxon>Pleistophoridae</taxon>
        <taxon>Trachipleistophora</taxon>
    </lineage>
</organism>
<dbReference type="HOGENOM" id="CLU_731942_0_0_1"/>
<sequence length="378" mass="41712">MIQKLCFIFLVCLTDLAHAADASGSSTPVPTQNELLSSLIPADVLARVQSYDALVSDLGSDASVFWNFVLEFYFKIAFTAHHMNDGTSEMKSALCTDEYKESIVLVENLLATFIPGLRQPGIQYTPNTIADALTLLSSIRGKDNTSVRFISGSPRPSTPDATLLENAAKVYEDMKATPKTDKSAKKIKNVSDTSKMTPQQKSQYMLNLMVLSTNAMKVIDKVTPEEYFTFDADQQDEFKRMVVFAYMTYGDGSIPFTGNKEDLRFDPDAAFFGNSSTPLERMFIYMRSFQTDGLHDGTPKYNLKEALSKSQKTILVSTPVDPMASKPTGDKKDDASASKPESESKSWSKLKWVFIIGGGLLVLAAVGGLIYYLIKSKD</sequence>
<evidence type="ECO:0000313" key="5">
    <source>
        <dbReference type="Proteomes" id="UP000011185"/>
    </source>
</evidence>
<dbReference type="OMA" id="KELDCND"/>
<evidence type="ECO:0000256" key="3">
    <source>
        <dbReference type="SAM" id="SignalP"/>
    </source>
</evidence>
<evidence type="ECO:0000313" key="4">
    <source>
        <dbReference type="EMBL" id="ELQ74314.1"/>
    </source>
</evidence>
<dbReference type="AlphaFoldDB" id="L7JSB1"/>
<keyword evidence="5" id="KW-1185">Reference proteome</keyword>
<dbReference type="EMBL" id="JH994047">
    <property type="protein sequence ID" value="ELQ74314.1"/>
    <property type="molecule type" value="Genomic_DNA"/>
</dbReference>
<keyword evidence="2" id="KW-0472">Membrane</keyword>
<feature type="compositionally biased region" description="Basic and acidic residues" evidence="1">
    <location>
        <begin position="328"/>
        <end position="341"/>
    </location>
</feature>
<name>L7JSB1_TRAHO</name>
<reference evidence="4 5" key="1">
    <citation type="journal article" date="2012" name="PLoS Pathog.">
        <title>The genome of the obligate intracellular parasite Trachipleistophora hominis: new insights into microsporidian genome dynamics and reductive evolution.</title>
        <authorList>
            <person name="Heinz E."/>
            <person name="Williams T.A."/>
            <person name="Nakjang S."/>
            <person name="Noel C.J."/>
            <person name="Swan D.C."/>
            <person name="Goldberg A.V."/>
            <person name="Harris S.R."/>
            <person name="Weinmaier T."/>
            <person name="Markert S."/>
            <person name="Becher D."/>
            <person name="Bernhardt J."/>
            <person name="Dagan T."/>
            <person name="Hacker C."/>
            <person name="Lucocq J.M."/>
            <person name="Schweder T."/>
            <person name="Rattei T."/>
            <person name="Hall N."/>
            <person name="Hirt R.P."/>
            <person name="Embley T.M."/>
        </authorList>
    </citation>
    <scope>NUCLEOTIDE SEQUENCE [LARGE SCALE GENOMIC DNA]</scope>
</reference>
<dbReference type="Proteomes" id="UP000011185">
    <property type="component" value="Unassembled WGS sequence"/>
</dbReference>